<feature type="non-terminal residue" evidence="1">
    <location>
        <position position="1"/>
    </location>
</feature>
<gene>
    <name evidence="1" type="ORF">MJO28_013587</name>
</gene>
<accession>A0ACC0DVZ2</accession>
<reference evidence="2" key="2">
    <citation type="journal article" date="2018" name="Mol. Plant Microbe Interact.">
        <title>Genome sequence resources for the wheat stripe rust pathogen (Puccinia striiformis f. sp. tritici) and the barley stripe rust pathogen (Puccinia striiformis f. sp. hordei).</title>
        <authorList>
            <person name="Xia C."/>
            <person name="Wang M."/>
            <person name="Yin C."/>
            <person name="Cornejo O.E."/>
            <person name="Hulbert S.H."/>
            <person name="Chen X."/>
        </authorList>
    </citation>
    <scope>NUCLEOTIDE SEQUENCE [LARGE SCALE GENOMIC DNA]</scope>
    <source>
        <strain evidence="2">93-210</strain>
    </source>
</reference>
<evidence type="ECO:0000313" key="1">
    <source>
        <dbReference type="EMBL" id="KAI7939935.1"/>
    </source>
</evidence>
<reference evidence="2" key="1">
    <citation type="journal article" date="2018" name="BMC Genomics">
        <title>Genomic insights into host adaptation between the wheat stripe rust pathogen (Puccinia striiformis f. sp. tritici) and the barley stripe rust pathogen (Puccinia striiformis f. sp. hordei).</title>
        <authorList>
            <person name="Xia C."/>
            <person name="Wang M."/>
            <person name="Yin C."/>
            <person name="Cornejo O.E."/>
            <person name="Hulbert S.H."/>
            <person name="Chen X."/>
        </authorList>
    </citation>
    <scope>NUCLEOTIDE SEQUENCE [LARGE SCALE GENOMIC DNA]</scope>
    <source>
        <strain evidence="2">93-210</strain>
    </source>
</reference>
<reference evidence="1 2" key="3">
    <citation type="journal article" date="2022" name="Microbiol. Spectr.">
        <title>Folding features and dynamics of 3D genome architecture in plant fungal pathogens.</title>
        <authorList>
            <person name="Xia C."/>
        </authorList>
    </citation>
    <scope>NUCLEOTIDE SEQUENCE [LARGE SCALE GENOMIC DNA]</scope>
    <source>
        <strain evidence="1 2">93-210</strain>
    </source>
</reference>
<dbReference type="Proteomes" id="UP001060170">
    <property type="component" value="Chromosome 14"/>
</dbReference>
<keyword evidence="2" id="KW-1185">Reference proteome</keyword>
<proteinExistence type="predicted"/>
<comment type="caution">
    <text evidence="1">The sequence shown here is derived from an EMBL/GenBank/DDBJ whole genome shotgun (WGS) entry which is preliminary data.</text>
</comment>
<sequence>RGTFNRDQIGVPSSWQSISTPVSKPEESPAGRGQKSQAHFEKQSDEKFLVRSFAYGTQMFQYGYYHLQRQLANKHNGSCAPFLSISGFVSLLVTLPLNIVPTAASSLPKLTRRNHGHAPFTSVYIMRQEFNDAHAPLKIYAENGKVEYQFSKTTDEFRGVTTSTLLDCSSKPVLALQSEHDVCKQRTTYHQADLPGCPASQRRQIEVYPNGPLTDVWRVNYVDADDHRHNFKFDREFASKDGMLPPPLQSHVDQMAETTLPGNIYTQVRGKDGEMVAMLKSERRSDLWLTAGTNADDAATYTLFCTDAAPKLDLIALMGSVFTRVHDCGL</sequence>
<evidence type="ECO:0000313" key="2">
    <source>
        <dbReference type="Proteomes" id="UP001060170"/>
    </source>
</evidence>
<dbReference type="EMBL" id="CM045878">
    <property type="protein sequence ID" value="KAI7939935.1"/>
    <property type="molecule type" value="Genomic_DNA"/>
</dbReference>
<organism evidence="1 2">
    <name type="scientific">Puccinia striiformis f. sp. tritici</name>
    <dbReference type="NCBI Taxonomy" id="168172"/>
    <lineage>
        <taxon>Eukaryota</taxon>
        <taxon>Fungi</taxon>
        <taxon>Dikarya</taxon>
        <taxon>Basidiomycota</taxon>
        <taxon>Pucciniomycotina</taxon>
        <taxon>Pucciniomycetes</taxon>
        <taxon>Pucciniales</taxon>
        <taxon>Pucciniaceae</taxon>
        <taxon>Puccinia</taxon>
    </lineage>
</organism>
<protein>
    <submittedName>
        <fullName evidence="1">Uncharacterized protein</fullName>
    </submittedName>
</protein>
<name>A0ACC0DVZ2_9BASI</name>